<sequence length="302" mass="33814">MMDEYWNWPFKIWQSSADVLGRQWLASQCRLLRQHLDELALAPRVPHDIQRDQLEVAGRHAELLSPIGSETQRYILYLHGGGFALGSLDTHRELAALLAREAQAHVLLLDYRLAPEHPWPAGLEDARAAWHWLHDTGVSPERLVLAGDSAGGALVLGLLQHLRDAHLPQPAAAVMMSPWVDLTCSALSIDYNAPTDLVIQRPQLKAFAELYAGRRPLNDPGISPLFGDLSQLPPMLLQVSQHESLRDDAVRLKRGLQQAGGEVELEEVPWMPHVWQLMSSWWPQAAASLRQAGRFARQHSEA</sequence>
<dbReference type="SUPFAM" id="SSF53474">
    <property type="entry name" value="alpha/beta-Hydrolases"/>
    <property type="match status" value="1"/>
</dbReference>
<dbReference type="InterPro" id="IPR002168">
    <property type="entry name" value="Lipase_GDXG_HIS_AS"/>
</dbReference>
<organism evidence="5 6">
    <name type="scientific">Terasakiispira papahanaumokuakeensis</name>
    <dbReference type="NCBI Taxonomy" id="197479"/>
    <lineage>
        <taxon>Bacteria</taxon>
        <taxon>Pseudomonadati</taxon>
        <taxon>Pseudomonadota</taxon>
        <taxon>Gammaproteobacteria</taxon>
        <taxon>Oceanospirillales</taxon>
        <taxon>Terasakiispira</taxon>
    </lineage>
</organism>
<dbReference type="InterPro" id="IPR013094">
    <property type="entry name" value="AB_hydrolase_3"/>
</dbReference>
<dbReference type="Gene3D" id="3.40.50.1820">
    <property type="entry name" value="alpha/beta hydrolase"/>
    <property type="match status" value="1"/>
</dbReference>
<dbReference type="AlphaFoldDB" id="A0A1E2V8B2"/>
<dbReference type="InterPro" id="IPR050300">
    <property type="entry name" value="GDXG_lipolytic_enzyme"/>
</dbReference>
<dbReference type="PANTHER" id="PTHR48081">
    <property type="entry name" value="AB HYDROLASE SUPERFAMILY PROTEIN C4A8.06C"/>
    <property type="match status" value="1"/>
</dbReference>
<gene>
    <name evidence="5" type="ORF">BFW38_04335</name>
</gene>
<accession>A0A1E2V8B2</accession>
<evidence type="ECO:0000256" key="3">
    <source>
        <dbReference type="PROSITE-ProRule" id="PRU10038"/>
    </source>
</evidence>
<name>A0A1E2V8B2_9GAMM</name>
<dbReference type="GO" id="GO:0004806">
    <property type="term" value="F:triacylglycerol lipase activity"/>
    <property type="evidence" value="ECO:0007669"/>
    <property type="project" value="TreeGrafter"/>
</dbReference>
<evidence type="ECO:0000313" key="5">
    <source>
        <dbReference type="EMBL" id="ODC02895.1"/>
    </source>
</evidence>
<dbReference type="InterPro" id="IPR033140">
    <property type="entry name" value="Lipase_GDXG_put_SER_AS"/>
</dbReference>
<comment type="similarity">
    <text evidence="1">Belongs to the 'GDXG' lipolytic enzyme family.</text>
</comment>
<dbReference type="PROSITE" id="PS01174">
    <property type="entry name" value="LIPASE_GDXG_SER"/>
    <property type="match status" value="1"/>
</dbReference>
<dbReference type="PANTHER" id="PTHR48081:SF30">
    <property type="entry name" value="ACETYL-HYDROLASE LIPR-RELATED"/>
    <property type="match status" value="1"/>
</dbReference>
<dbReference type="InterPro" id="IPR029058">
    <property type="entry name" value="AB_hydrolase_fold"/>
</dbReference>
<protein>
    <recommendedName>
        <fullName evidence="4">Alpha/beta hydrolase fold-3 domain-containing protein</fullName>
    </recommendedName>
</protein>
<dbReference type="PROSITE" id="PS01173">
    <property type="entry name" value="LIPASE_GDXG_HIS"/>
    <property type="match status" value="1"/>
</dbReference>
<feature type="domain" description="Alpha/beta hydrolase fold-3" evidence="4">
    <location>
        <begin position="75"/>
        <end position="276"/>
    </location>
</feature>
<keyword evidence="6" id="KW-1185">Reference proteome</keyword>
<evidence type="ECO:0000313" key="6">
    <source>
        <dbReference type="Proteomes" id="UP000094291"/>
    </source>
</evidence>
<dbReference type="OrthoDB" id="5729797at2"/>
<dbReference type="Pfam" id="PF07859">
    <property type="entry name" value="Abhydrolase_3"/>
    <property type="match status" value="1"/>
</dbReference>
<keyword evidence="2" id="KW-0378">Hydrolase</keyword>
<reference evidence="5 6" key="1">
    <citation type="submission" date="2016-08" db="EMBL/GenBank/DDBJ databases">
        <authorList>
            <person name="Seilhamer J.J."/>
        </authorList>
    </citation>
    <scope>NUCLEOTIDE SEQUENCE [LARGE SCALE GENOMIC DNA]</scope>
    <source>
        <strain evidence="5 6">PH27A</strain>
    </source>
</reference>
<comment type="caution">
    <text evidence="5">The sequence shown here is derived from an EMBL/GenBank/DDBJ whole genome shotgun (WGS) entry which is preliminary data.</text>
</comment>
<dbReference type="STRING" id="197479.BFW38_04335"/>
<proteinExistence type="inferred from homology"/>
<feature type="active site" evidence="3">
    <location>
        <position position="149"/>
    </location>
</feature>
<evidence type="ECO:0000256" key="1">
    <source>
        <dbReference type="ARBA" id="ARBA00010515"/>
    </source>
</evidence>
<dbReference type="EMBL" id="MDTQ01000001">
    <property type="protein sequence ID" value="ODC02895.1"/>
    <property type="molecule type" value="Genomic_DNA"/>
</dbReference>
<dbReference type="RefSeq" id="WP_068997290.1">
    <property type="nucleotide sequence ID" value="NZ_MDTQ01000001.1"/>
</dbReference>
<evidence type="ECO:0000259" key="4">
    <source>
        <dbReference type="Pfam" id="PF07859"/>
    </source>
</evidence>
<evidence type="ECO:0000256" key="2">
    <source>
        <dbReference type="ARBA" id="ARBA00022801"/>
    </source>
</evidence>
<dbReference type="Proteomes" id="UP000094291">
    <property type="component" value="Unassembled WGS sequence"/>
</dbReference>